<evidence type="ECO:0000256" key="6">
    <source>
        <dbReference type="ARBA" id="ARBA00023128"/>
    </source>
</evidence>
<evidence type="ECO:0000259" key="8">
    <source>
        <dbReference type="Pfam" id="PF05057"/>
    </source>
</evidence>
<keyword evidence="10" id="KW-1185">Reference proteome</keyword>
<organism evidence="9 10">
    <name type="scientific">Mycena metata</name>
    <dbReference type="NCBI Taxonomy" id="1033252"/>
    <lineage>
        <taxon>Eukaryota</taxon>
        <taxon>Fungi</taxon>
        <taxon>Dikarya</taxon>
        <taxon>Basidiomycota</taxon>
        <taxon>Agaricomycotina</taxon>
        <taxon>Agaricomycetes</taxon>
        <taxon>Agaricomycetidae</taxon>
        <taxon>Agaricales</taxon>
        <taxon>Marasmiineae</taxon>
        <taxon>Mycenaceae</taxon>
        <taxon>Mycena</taxon>
    </lineage>
</organism>
<dbReference type="InterPro" id="IPR029058">
    <property type="entry name" value="AB_hydrolase_fold"/>
</dbReference>
<accession>A0AAD7H8C4</accession>
<comment type="caution">
    <text evidence="9">The sequence shown here is derived from an EMBL/GenBank/DDBJ whole genome shotgun (WGS) entry which is preliminary data.</text>
</comment>
<comment type="similarity">
    <text evidence="4">Belongs to the putative lipase ROG1 family.</text>
</comment>
<dbReference type="Gene3D" id="3.40.50.1820">
    <property type="entry name" value="alpha/beta hydrolase"/>
    <property type="match status" value="1"/>
</dbReference>
<evidence type="ECO:0000256" key="5">
    <source>
        <dbReference type="ARBA" id="ARBA00022824"/>
    </source>
</evidence>
<dbReference type="GO" id="GO:0005739">
    <property type="term" value="C:mitochondrion"/>
    <property type="evidence" value="ECO:0007669"/>
    <property type="project" value="UniProtKB-SubCell"/>
</dbReference>
<keyword evidence="6" id="KW-0496">Mitochondrion</keyword>
<dbReference type="GO" id="GO:0016020">
    <property type="term" value="C:membrane"/>
    <property type="evidence" value="ECO:0007669"/>
    <property type="project" value="UniProtKB-SubCell"/>
</dbReference>
<evidence type="ECO:0000256" key="2">
    <source>
        <dbReference type="ARBA" id="ARBA00004240"/>
    </source>
</evidence>
<name>A0AAD7H8C4_9AGAR</name>
<evidence type="ECO:0000256" key="3">
    <source>
        <dbReference type="ARBA" id="ARBA00004370"/>
    </source>
</evidence>
<evidence type="ECO:0000256" key="1">
    <source>
        <dbReference type="ARBA" id="ARBA00004173"/>
    </source>
</evidence>
<dbReference type="PANTHER" id="PTHR48182:SF2">
    <property type="entry name" value="PROTEIN SERAC1"/>
    <property type="match status" value="1"/>
</dbReference>
<protein>
    <submittedName>
        <fullName evidence="9">Alpha/Beta hydrolase protein</fullName>
    </submittedName>
</protein>
<keyword evidence="9" id="KW-0378">Hydrolase</keyword>
<evidence type="ECO:0000313" key="9">
    <source>
        <dbReference type="EMBL" id="KAJ7714423.1"/>
    </source>
</evidence>
<dbReference type="PANTHER" id="PTHR48182">
    <property type="entry name" value="PROTEIN SERAC1"/>
    <property type="match status" value="1"/>
</dbReference>
<keyword evidence="7" id="KW-0472">Membrane</keyword>
<reference evidence="9" key="1">
    <citation type="submission" date="2023-03" db="EMBL/GenBank/DDBJ databases">
        <title>Massive genome expansion in bonnet fungi (Mycena s.s.) driven by repeated elements and novel gene families across ecological guilds.</title>
        <authorList>
            <consortium name="Lawrence Berkeley National Laboratory"/>
            <person name="Harder C.B."/>
            <person name="Miyauchi S."/>
            <person name="Viragh M."/>
            <person name="Kuo A."/>
            <person name="Thoen E."/>
            <person name="Andreopoulos B."/>
            <person name="Lu D."/>
            <person name="Skrede I."/>
            <person name="Drula E."/>
            <person name="Henrissat B."/>
            <person name="Morin E."/>
            <person name="Kohler A."/>
            <person name="Barry K."/>
            <person name="LaButti K."/>
            <person name="Morin E."/>
            <person name="Salamov A."/>
            <person name="Lipzen A."/>
            <person name="Mereny Z."/>
            <person name="Hegedus B."/>
            <person name="Baldrian P."/>
            <person name="Stursova M."/>
            <person name="Weitz H."/>
            <person name="Taylor A."/>
            <person name="Grigoriev I.V."/>
            <person name="Nagy L.G."/>
            <person name="Martin F."/>
            <person name="Kauserud H."/>
        </authorList>
    </citation>
    <scope>NUCLEOTIDE SEQUENCE</scope>
    <source>
        <strain evidence="9">CBHHK182m</strain>
    </source>
</reference>
<dbReference type="InterPro" id="IPR052374">
    <property type="entry name" value="SERAC1"/>
</dbReference>
<dbReference type="EMBL" id="JARKIB010000325">
    <property type="protein sequence ID" value="KAJ7714423.1"/>
    <property type="molecule type" value="Genomic_DNA"/>
</dbReference>
<evidence type="ECO:0000313" key="10">
    <source>
        <dbReference type="Proteomes" id="UP001215598"/>
    </source>
</evidence>
<dbReference type="AlphaFoldDB" id="A0AAD7H8C4"/>
<dbReference type="Proteomes" id="UP001215598">
    <property type="component" value="Unassembled WGS sequence"/>
</dbReference>
<keyword evidence="5" id="KW-0256">Endoplasmic reticulum</keyword>
<feature type="domain" description="DUF676" evidence="8">
    <location>
        <begin position="99"/>
        <end position="237"/>
    </location>
</feature>
<comment type="subcellular location">
    <subcellularLocation>
        <location evidence="2">Endoplasmic reticulum</location>
    </subcellularLocation>
    <subcellularLocation>
        <location evidence="3">Membrane</location>
    </subcellularLocation>
    <subcellularLocation>
        <location evidence="1">Mitochondrion</location>
    </subcellularLocation>
</comment>
<dbReference type="GO" id="GO:0016787">
    <property type="term" value="F:hydrolase activity"/>
    <property type="evidence" value="ECO:0007669"/>
    <property type="project" value="UniProtKB-KW"/>
</dbReference>
<dbReference type="SUPFAM" id="SSF53474">
    <property type="entry name" value="alpha/beta-Hydrolases"/>
    <property type="match status" value="1"/>
</dbReference>
<gene>
    <name evidence="9" type="ORF">B0H16DRAFT_1435437</name>
</gene>
<evidence type="ECO:0000256" key="7">
    <source>
        <dbReference type="ARBA" id="ARBA00023136"/>
    </source>
</evidence>
<dbReference type="InterPro" id="IPR007751">
    <property type="entry name" value="DUF676_lipase-like"/>
</dbReference>
<proteinExistence type="inferred from homology"/>
<evidence type="ECO:0000256" key="4">
    <source>
        <dbReference type="ARBA" id="ARBA00007920"/>
    </source>
</evidence>
<dbReference type="Pfam" id="PF05057">
    <property type="entry name" value="DUF676"/>
    <property type="match status" value="1"/>
</dbReference>
<dbReference type="GO" id="GO:0005783">
    <property type="term" value="C:endoplasmic reticulum"/>
    <property type="evidence" value="ECO:0007669"/>
    <property type="project" value="UniProtKB-SubCell"/>
</dbReference>
<sequence>MSRCTARVTNLDPATTEVDIANFFKGKGLGVSPGQSRISLATGIEGSKISTVTFETGETLARALKLPPQQRMLHDKCITLESGFEGFTPLSDGDGIDIVALHGLNGHAFDTWQFHSPDDCFMWLRDSLPEHFPKARVITYGYNANVISDVSTGRIRTFAETFFERLKHERDSEGHPNKPLVLMAHSLGGLVLKQALIVGSNRADQRYKDILDSISSVMFFGTPHQGGSGVRPAEFVANLLHAVNLDARSDLIRELNPNSLFLFDLTGDFRQVIDSLRTEIYTFFEGKETKIGKWPARHKLLIVKEQSAILGVARERKTSVNATHSDLCKFTGPGDGAYVTARQALRELILEVTPTITSRDARDQPNPPPDLKYAILSEDGKIGDEREYPVLQWRSHTYWALSHIDNRYGFAIIAYDARGKVAGRWEKTGARYIHSIKVEKERVEFIGQGENTISFSLKDLRIT</sequence>